<dbReference type="GO" id="GO:0000156">
    <property type="term" value="F:phosphorelay response regulator activity"/>
    <property type="evidence" value="ECO:0007669"/>
    <property type="project" value="TreeGrafter"/>
</dbReference>
<evidence type="ECO:0000256" key="4">
    <source>
        <dbReference type="ARBA" id="ARBA00023163"/>
    </source>
</evidence>
<keyword evidence="6" id="KW-0597">Phosphoprotein</keyword>
<dbReference type="InterPro" id="IPR001789">
    <property type="entry name" value="Sig_transdc_resp-reg_receiver"/>
</dbReference>
<evidence type="ECO:0000313" key="11">
    <source>
        <dbReference type="Proteomes" id="UP000196053"/>
    </source>
</evidence>
<sequence>MHKILIVEDDTTIANIIKEQLVSWGMIAHCVTDFQNVLSDFTEFSPHLILMDISLPFFNGYHWCSEIRKLSQVPIIFISSAADNMNIVMAINMGGDDFIAKPFDMTVLVAKVQALLRRTYDFTCGSDILEHKGVILNLGDTSLTYQGIKLDLTKNEHRILQVLLEQKGKVVRRDTLMYRIWETDDFIDENTLTVNITRLRKKLASVGIEEFIITKKGLGYMVE</sequence>
<dbReference type="SUPFAM" id="SSF46894">
    <property type="entry name" value="C-terminal effector domain of the bipartite response regulators"/>
    <property type="match status" value="1"/>
</dbReference>
<dbReference type="PROSITE" id="PS50110">
    <property type="entry name" value="RESPONSE_REGULATORY"/>
    <property type="match status" value="1"/>
</dbReference>
<evidence type="ECO:0000259" key="9">
    <source>
        <dbReference type="PROSITE" id="PS51755"/>
    </source>
</evidence>
<feature type="domain" description="OmpR/PhoB-type" evidence="9">
    <location>
        <begin position="126"/>
        <end position="223"/>
    </location>
</feature>
<dbReference type="Pfam" id="PF00072">
    <property type="entry name" value="Response_reg"/>
    <property type="match status" value="1"/>
</dbReference>
<organism evidence="10 11">
    <name type="scientific">Herbinix luporum</name>
    <dbReference type="NCBI Taxonomy" id="1679721"/>
    <lineage>
        <taxon>Bacteria</taxon>
        <taxon>Bacillati</taxon>
        <taxon>Bacillota</taxon>
        <taxon>Clostridia</taxon>
        <taxon>Lachnospirales</taxon>
        <taxon>Lachnospiraceae</taxon>
        <taxon>Herbinix</taxon>
    </lineage>
</organism>
<evidence type="ECO:0000256" key="3">
    <source>
        <dbReference type="ARBA" id="ARBA00023125"/>
    </source>
</evidence>
<dbReference type="PANTHER" id="PTHR48111">
    <property type="entry name" value="REGULATOR OF RPOS"/>
    <property type="match status" value="1"/>
</dbReference>
<dbReference type="EMBL" id="LN879430">
    <property type="protein sequence ID" value="CUH93604.1"/>
    <property type="molecule type" value="Genomic_DNA"/>
</dbReference>
<gene>
    <name evidence="10" type="ORF">SD1D_2068</name>
</gene>
<dbReference type="GO" id="GO:0032993">
    <property type="term" value="C:protein-DNA complex"/>
    <property type="evidence" value="ECO:0007669"/>
    <property type="project" value="TreeGrafter"/>
</dbReference>
<dbReference type="GO" id="GO:0006355">
    <property type="term" value="P:regulation of DNA-templated transcription"/>
    <property type="evidence" value="ECO:0007669"/>
    <property type="project" value="InterPro"/>
</dbReference>
<dbReference type="Pfam" id="PF00486">
    <property type="entry name" value="Trans_reg_C"/>
    <property type="match status" value="1"/>
</dbReference>
<dbReference type="InterPro" id="IPR039420">
    <property type="entry name" value="WalR-like"/>
</dbReference>
<dbReference type="Proteomes" id="UP000196053">
    <property type="component" value="Chromosome I"/>
</dbReference>
<dbReference type="SMART" id="SM00448">
    <property type="entry name" value="REC"/>
    <property type="match status" value="1"/>
</dbReference>
<dbReference type="Gene3D" id="1.10.10.10">
    <property type="entry name" value="Winged helix-like DNA-binding domain superfamily/Winged helix DNA-binding domain"/>
    <property type="match status" value="1"/>
</dbReference>
<comment type="function">
    <text evidence="5">May play the central regulatory role in sporulation. It may be an element of the effector pathway responsible for the activation of sporulation genes in response to nutritional stress. Spo0A may act in concert with spo0H (a sigma factor) to control the expression of some genes that are critical to the sporulation process.</text>
</comment>
<dbReference type="OrthoDB" id="9790442at2"/>
<evidence type="ECO:0000259" key="8">
    <source>
        <dbReference type="PROSITE" id="PS50110"/>
    </source>
</evidence>
<feature type="DNA-binding region" description="OmpR/PhoB-type" evidence="7">
    <location>
        <begin position="126"/>
        <end position="223"/>
    </location>
</feature>
<keyword evidence="2" id="KW-0805">Transcription regulation</keyword>
<keyword evidence="11" id="KW-1185">Reference proteome</keyword>
<feature type="domain" description="Response regulatory" evidence="8">
    <location>
        <begin position="3"/>
        <end position="116"/>
    </location>
</feature>
<protein>
    <recommendedName>
        <fullName evidence="1">Stage 0 sporulation protein A homolog</fullName>
    </recommendedName>
</protein>
<feature type="modified residue" description="4-aspartylphosphate" evidence="6">
    <location>
        <position position="52"/>
    </location>
</feature>
<keyword evidence="4" id="KW-0804">Transcription</keyword>
<name>A0A0K8J834_9FIRM</name>
<reference evidence="11" key="1">
    <citation type="submission" date="2015-09" db="EMBL/GenBank/DDBJ databases">
        <authorList>
            <person name="Wibberg D."/>
        </authorList>
    </citation>
    <scope>NUCLEOTIDE SEQUENCE [LARGE SCALE GENOMIC DNA]</scope>
    <source>
        <strain evidence="11">SD1D</strain>
    </source>
</reference>
<dbReference type="PANTHER" id="PTHR48111:SF43">
    <property type="entry name" value="STAGE 0 SPORULATION PROTEIN A HOMOLOG"/>
    <property type="match status" value="1"/>
</dbReference>
<dbReference type="SMART" id="SM00862">
    <property type="entry name" value="Trans_reg_C"/>
    <property type="match status" value="1"/>
</dbReference>
<dbReference type="InterPro" id="IPR016032">
    <property type="entry name" value="Sig_transdc_resp-reg_C-effctor"/>
</dbReference>
<dbReference type="InterPro" id="IPR036388">
    <property type="entry name" value="WH-like_DNA-bd_sf"/>
</dbReference>
<evidence type="ECO:0000256" key="7">
    <source>
        <dbReference type="PROSITE-ProRule" id="PRU01091"/>
    </source>
</evidence>
<proteinExistence type="predicted"/>
<evidence type="ECO:0000256" key="2">
    <source>
        <dbReference type="ARBA" id="ARBA00023015"/>
    </source>
</evidence>
<dbReference type="CDD" id="cd00383">
    <property type="entry name" value="trans_reg_C"/>
    <property type="match status" value="1"/>
</dbReference>
<evidence type="ECO:0000256" key="5">
    <source>
        <dbReference type="ARBA" id="ARBA00024867"/>
    </source>
</evidence>
<dbReference type="GO" id="GO:0000976">
    <property type="term" value="F:transcription cis-regulatory region binding"/>
    <property type="evidence" value="ECO:0007669"/>
    <property type="project" value="TreeGrafter"/>
</dbReference>
<dbReference type="AlphaFoldDB" id="A0A0K8J834"/>
<dbReference type="SUPFAM" id="SSF52172">
    <property type="entry name" value="CheY-like"/>
    <property type="match status" value="1"/>
</dbReference>
<evidence type="ECO:0000256" key="6">
    <source>
        <dbReference type="PROSITE-ProRule" id="PRU00169"/>
    </source>
</evidence>
<dbReference type="Gene3D" id="3.40.50.2300">
    <property type="match status" value="1"/>
</dbReference>
<dbReference type="InterPro" id="IPR001867">
    <property type="entry name" value="OmpR/PhoB-type_DNA-bd"/>
</dbReference>
<dbReference type="CDD" id="cd18159">
    <property type="entry name" value="REC_OmpR_NsrR-like"/>
    <property type="match status" value="1"/>
</dbReference>
<dbReference type="PROSITE" id="PS51755">
    <property type="entry name" value="OMPR_PHOB"/>
    <property type="match status" value="1"/>
</dbReference>
<evidence type="ECO:0000256" key="1">
    <source>
        <dbReference type="ARBA" id="ARBA00018672"/>
    </source>
</evidence>
<dbReference type="KEGG" id="hsd:SD1D_2068"/>
<dbReference type="RefSeq" id="WP_058258836.1">
    <property type="nucleotide sequence ID" value="NZ_DUPS01000053.1"/>
</dbReference>
<accession>A0A0K8J834</accession>
<evidence type="ECO:0000313" key="10">
    <source>
        <dbReference type="EMBL" id="CUH93604.1"/>
    </source>
</evidence>
<keyword evidence="3 7" id="KW-0238">DNA-binding</keyword>
<dbReference type="GO" id="GO:0005829">
    <property type="term" value="C:cytosol"/>
    <property type="evidence" value="ECO:0007669"/>
    <property type="project" value="TreeGrafter"/>
</dbReference>
<dbReference type="InterPro" id="IPR011006">
    <property type="entry name" value="CheY-like_superfamily"/>
</dbReference>